<accession>A0A229VW12</accession>
<evidence type="ECO:0000259" key="1">
    <source>
        <dbReference type="Pfam" id="PF04480"/>
    </source>
</evidence>
<proteinExistence type="predicted"/>
<gene>
    <name evidence="2" type="ORF">Tam10B_2143</name>
</gene>
<dbReference type="Proteomes" id="UP000215433">
    <property type="component" value="Unassembled WGS sequence"/>
</dbReference>
<organism evidence="2 3">
    <name type="scientific">Bifidobacterium vansinderenii</name>
    <dbReference type="NCBI Taxonomy" id="1984871"/>
    <lineage>
        <taxon>Bacteria</taxon>
        <taxon>Bacillati</taxon>
        <taxon>Actinomycetota</taxon>
        <taxon>Actinomycetes</taxon>
        <taxon>Bifidobacteriales</taxon>
        <taxon>Bifidobacteriaceae</taxon>
        <taxon>Bifidobacterium</taxon>
    </lineage>
</organism>
<dbReference type="SUPFAM" id="SSF52980">
    <property type="entry name" value="Restriction endonuclease-like"/>
    <property type="match status" value="1"/>
</dbReference>
<dbReference type="CDD" id="cd01038">
    <property type="entry name" value="Endonuclease_DUF559"/>
    <property type="match status" value="1"/>
</dbReference>
<evidence type="ECO:0000313" key="3">
    <source>
        <dbReference type="Proteomes" id="UP000215433"/>
    </source>
</evidence>
<comment type="caution">
    <text evidence="2">The sequence shown here is derived from an EMBL/GenBank/DDBJ whole genome shotgun (WGS) entry which is preliminary data.</text>
</comment>
<protein>
    <recommendedName>
        <fullName evidence="1">DUF559 domain-containing protein</fullName>
    </recommendedName>
</protein>
<dbReference type="EMBL" id="NEWD01000037">
    <property type="protein sequence ID" value="OXM99599.1"/>
    <property type="molecule type" value="Genomic_DNA"/>
</dbReference>
<feature type="domain" description="DUF559" evidence="1">
    <location>
        <begin position="9"/>
        <end position="114"/>
    </location>
</feature>
<sequence>MPNTSNPALRAYAQKLRRNMTAEERRLWNGFLRSLPFTVNRQKVIGNFIVDFYCARARLVIELDGSQHYRKTGKAADHARDAFLNSLGLTVLRYSNLDINRNFTGVCADIARHLP</sequence>
<dbReference type="InterPro" id="IPR011335">
    <property type="entry name" value="Restrct_endonuc-II-like"/>
</dbReference>
<dbReference type="Pfam" id="PF04480">
    <property type="entry name" value="DUF559"/>
    <property type="match status" value="1"/>
</dbReference>
<dbReference type="InterPro" id="IPR007569">
    <property type="entry name" value="DUF559"/>
</dbReference>
<dbReference type="OrthoDB" id="9798754at2"/>
<reference evidence="2 3" key="1">
    <citation type="submission" date="2017-05" db="EMBL/GenBank/DDBJ databases">
        <title>Bifidobacterium vansinderenii sp. nov.</title>
        <authorList>
            <person name="Lugli G.A."/>
            <person name="Duranti S."/>
            <person name="Mangifesta M."/>
        </authorList>
    </citation>
    <scope>NUCLEOTIDE SEQUENCE [LARGE SCALE GENOMIC DNA]</scope>
    <source>
        <strain evidence="2 3">Tam10B</strain>
    </source>
</reference>
<dbReference type="InterPro" id="IPR047216">
    <property type="entry name" value="Endonuclease_DUF559_bact"/>
</dbReference>
<dbReference type="PANTHER" id="PTHR38590:SF1">
    <property type="entry name" value="BLL0828 PROTEIN"/>
    <property type="match status" value="1"/>
</dbReference>
<dbReference type="AlphaFoldDB" id="A0A229VW12"/>
<dbReference type="PANTHER" id="PTHR38590">
    <property type="entry name" value="BLL0828 PROTEIN"/>
    <property type="match status" value="1"/>
</dbReference>
<dbReference type="RefSeq" id="WP_093961250.1">
    <property type="nucleotide sequence ID" value="NZ_NEWD01000037.1"/>
</dbReference>
<dbReference type="Gene3D" id="3.40.960.10">
    <property type="entry name" value="VSR Endonuclease"/>
    <property type="match status" value="1"/>
</dbReference>
<keyword evidence="3" id="KW-1185">Reference proteome</keyword>
<evidence type="ECO:0000313" key="2">
    <source>
        <dbReference type="EMBL" id="OXM99599.1"/>
    </source>
</evidence>
<name>A0A229VW12_9BIFI</name>